<dbReference type="AlphaFoldDB" id="A0AAJ4XH40"/>
<evidence type="ECO:0000313" key="1">
    <source>
        <dbReference type="EMBL" id="SNX82038.1"/>
    </source>
</evidence>
<dbReference type="Proteomes" id="UP001294444">
    <property type="component" value="Unassembled WGS sequence"/>
</dbReference>
<organism evidence="1 2">
    <name type="scientific">Melanopsichium pennsylvanicum</name>
    <dbReference type="NCBI Taxonomy" id="63383"/>
    <lineage>
        <taxon>Eukaryota</taxon>
        <taxon>Fungi</taxon>
        <taxon>Dikarya</taxon>
        <taxon>Basidiomycota</taxon>
        <taxon>Ustilaginomycotina</taxon>
        <taxon>Ustilaginomycetes</taxon>
        <taxon>Ustilaginales</taxon>
        <taxon>Ustilaginaceae</taxon>
        <taxon>Melanopsichium</taxon>
    </lineage>
</organism>
<name>A0AAJ4XH40_9BASI</name>
<evidence type="ECO:0000313" key="2">
    <source>
        <dbReference type="Proteomes" id="UP001294444"/>
    </source>
</evidence>
<reference evidence="1" key="1">
    <citation type="submission" date="2023-10" db="EMBL/GenBank/DDBJ databases">
        <authorList>
            <person name="Guldener U."/>
        </authorList>
    </citation>
    <scope>NUCLEOTIDE SEQUENCE</scope>
    <source>
        <strain evidence="1">Mp4</strain>
    </source>
</reference>
<comment type="caution">
    <text evidence="1">The sequence shown here is derived from an EMBL/GenBank/DDBJ whole genome shotgun (WGS) entry which is preliminary data.</text>
</comment>
<dbReference type="EMBL" id="OAPG01000001">
    <property type="protein sequence ID" value="SNX82038.1"/>
    <property type="molecule type" value="Genomic_DNA"/>
</dbReference>
<sequence length="171" mass="18258">MPRSALPSSPNLLVDTVREDIILGPCLGGVGVKSGVERKGLVSRRGGDAPVRELRVLVLCKPGRPSVCCPFVGQSKGSRTDPGKFSTILSQVALRLDNEELVPSKRSEHFQQLAYLIIAAARCKMCDRHPTKAVAGEGAQPAMRICVPPLLDMAEKGFLPTAVKEPAVCAM</sequence>
<gene>
    <name evidence="1" type="ORF">MEPE_00743</name>
</gene>
<proteinExistence type="predicted"/>
<protein>
    <submittedName>
        <fullName evidence="1">Uncharacterized protein</fullName>
    </submittedName>
</protein>
<keyword evidence="2" id="KW-1185">Reference proteome</keyword>
<accession>A0AAJ4XH40</accession>